<feature type="transmembrane region" description="Helical" evidence="1">
    <location>
        <begin position="98"/>
        <end position="122"/>
    </location>
</feature>
<name>A0A6V8KQB7_9ACTN</name>
<keyword evidence="1" id="KW-1133">Transmembrane helix</keyword>
<evidence type="ECO:0000256" key="1">
    <source>
        <dbReference type="SAM" id="Phobius"/>
    </source>
</evidence>
<feature type="transmembrane region" description="Helical" evidence="1">
    <location>
        <begin position="205"/>
        <end position="222"/>
    </location>
</feature>
<reference evidence="2 3" key="1">
    <citation type="submission" date="2020-03" db="EMBL/GenBank/DDBJ databases">
        <title>Whole genome shotgun sequence of Phytohabitans houttuyneae NBRC 108639.</title>
        <authorList>
            <person name="Komaki H."/>
            <person name="Tamura T."/>
        </authorList>
    </citation>
    <scope>NUCLEOTIDE SEQUENCE [LARGE SCALE GENOMIC DNA]</scope>
    <source>
        <strain evidence="2 3">NBRC 108639</strain>
    </source>
</reference>
<dbReference type="EMBL" id="BLPF01000003">
    <property type="protein sequence ID" value="GFJ84571.1"/>
    <property type="molecule type" value="Genomic_DNA"/>
</dbReference>
<dbReference type="Proteomes" id="UP000482800">
    <property type="component" value="Unassembled WGS sequence"/>
</dbReference>
<gene>
    <name evidence="2" type="ORF">Phou_087510</name>
</gene>
<feature type="transmembrane region" description="Helical" evidence="1">
    <location>
        <begin position="228"/>
        <end position="244"/>
    </location>
</feature>
<feature type="transmembrane region" description="Helical" evidence="1">
    <location>
        <begin position="67"/>
        <end position="86"/>
    </location>
</feature>
<evidence type="ECO:0000313" key="2">
    <source>
        <dbReference type="EMBL" id="GFJ84571.1"/>
    </source>
</evidence>
<protein>
    <recommendedName>
        <fullName evidence="4">Protease PrsW</fullName>
    </recommendedName>
</protein>
<dbReference type="InterPro" id="IPR026898">
    <property type="entry name" value="PrsW"/>
</dbReference>
<comment type="caution">
    <text evidence="2">The sequence shown here is derived from an EMBL/GenBank/DDBJ whole genome shotgun (WGS) entry which is preliminary data.</text>
</comment>
<evidence type="ECO:0000313" key="3">
    <source>
        <dbReference type="Proteomes" id="UP000482800"/>
    </source>
</evidence>
<organism evidence="2 3">
    <name type="scientific">Phytohabitans houttuyneae</name>
    <dbReference type="NCBI Taxonomy" id="1076126"/>
    <lineage>
        <taxon>Bacteria</taxon>
        <taxon>Bacillati</taxon>
        <taxon>Actinomycetota</taxon>
        <taxon>Actinomycetes</taxon>
        <taxon>Micromonosporales</taxon>
        <taxon>Micromonosporaceae</taxon>
    </lineage>
</organism>
<dbReference type="Pfam" id="PF13367">
    <property type="entry name" value="PrsW-protease"/>
    <property type="match status" value="1"/>
</dbReference>
<dbReference type="PANTHER" id="PTHR36844:SF1">
    <property type="entry name" value="PROTEASE PRSW"/>
    <property type="match status" value="1"/>
</dbReference>
<feature type="transmembrane region" description="Helical" evidence="1">
    <location>
        <begin position="7"/>
        <end position="24"/>
    </location>
</feature>
<dbReference type="RefSeq" id="WP_173068546.1">
    <property type="nucleotide sequence ID" value="NZ_BAABGO010000004.1"/>
</dbReference>
<dbReference type="AlphaFoldDB" id="A0A6V8KQB7"/>
<keyword evidence="3" id="KW-1185">Reference proteome</keyword>
<feature type="transmembrane region" description="Helical" evidence="1">
    <location>
        <begin position="171"/>
        <end position="198"/>
    </location>
</feature>
<feature type="transmembrane region" description="Helical" evidence="1">
    <location>
        <begin position="134"/>
        <end position="159"/>
    </location>
</feature>
<dbReference type="GO" id="GO:0008233">
    <property type="term" value="F:peptidase activity"/>
    <property type="evidence" value="ECO:0007669"/>
    <property type="project" value="InterPro"/>
</dbReference>
<proteinExistence type="predicted"/>
<reference evidence="2 3" key="2">
    <citation type="submission" date="2020-03" db="EMBL/GenBank/DDBJ databases">
        <authorList>
            <person name="Ichikawa N."/>
            <person name="Kimura A."/>
            <person name="Kitahashi Y."/>
            <person name="Uohara A."/>
        </authorList>
    </citation>
    <scope>NUCLEOTIDE SEQUENCE [LARGE SCALE GENOMIC DNA]</scope>
    <source>
        <strain evidence="2 3">NBRC 108639</strain>
    </source>
</reference>
<evidence type="ECO:0008006" key="4">
    <source>
        <dbReference type="Google" id="ProtNLM"/>
    </source>
</evidence>
<dbReference type="PANTHER" id="PTHR36844">
    <property type="entry name" value="PROTEASE PRSW"/>
    <property type="match status" value="1"/>
</dbReference>
<accession>A0A6V8KQB7</accession>
<keyword evidence="1" id="KW-0472">Membrane</keyword>
<keyword evidence="1" id="KW-0812">Transmembrane</keyword>
<feature type="transmembrane region" description="Helical" evidence="1">
    <location>
        <begin position="36"/>
        <end position="55"/>
    </location>
</feature>
<sequence length="269" mass="28560">MSEAYRRWAWVAVLVVGLILYLVVLRTMVSTRNPNFVPTTILLGATVVPATFLTFAAGRSGRWQVPAWLLVAAAFFGGVVGVIVAGQLEYDALRDLGALPMLFVAVIEECAKLIVPAVILALLWRRRREPADGLVIGVACGAGFAALETMGYAFTALLASGGNIGAVEETLFVRGLLAPAGHTAWTGLTAGALFALAARPSGRRVWIFLGTLLGAIVLHALWDSIGAVLGYVVLGVVSVGWLLLEMRHYRTFGEHRAPASAARRPVVAS</sequence>